<dbReference type="InterPro" id="IPR012336">
    <property type="entry name" value="Thioredoxin-like_fold"/>
</dbReference>
<sequence length="225" mass="25018">MKSKGSPFKFVVIITLVVIALIVALVVINNQNSESKKGKTFDKQPSIEGQPTLGDPKAPVTVVEFGDFKCPSCKMWGENIFPQLVSDYVETGKVKFSFINVLFHGEESKLASLAAESVYKQNPDIYWEFHKALFNKQPSENHDISWVTIDKILELASGVSGIDTDKLKADIESNSEINGVNKDTEMVTEFGVQFTPTIMVNGTMIEDPFDYDSIKKAIENALEEN</sequence>
<evidence type="ECO:0000256" key="6">
    <source>
        <dbReference type="SAM" id="Phobius"/>
    </source>
</evidence>
<dbReference type="Gene3D" id="3.40.30.10">
    <property type="entry name" value="Glutaredoxin"/>
    <property type="match status" value="1"/>
</dbReference>
<dbReference type="InterPro" id="IPR013766">
    <property type="entry name" value="Thioredoxin_domain"/>
</dbReference>
<evidence type="ECO:0000256" key="5">
    <source>
        <dbReference type="ARBA" id="ARBA00023284"/>
    </source>
</evidence>
<evidence type="ECO:0000313" key="8">
    <source>
        <dbReference type="EMBL" id="GGG61382.1"/>
    </source>
</evidence>
<dbReference type="Pfam" id="PF13462">
    <property type="entry name" value="Thioredoxin_4"/>
    <property type="match status" value="1"/>
</dbReference>
<dbReference type="AlphaFoldDB" id="A0A917GYE3"/>
<comment type="similarity">
    <text evidence="1">Belongs to the thioredoxin family. DsbA subfamily.</text>
</comment>
<dbReference type="PROSITE" id="PS51352">
    <property type="entry name" value="THIOREDOXIN_2"/>
    <property type="match status" value="1"/>
</dbReference>
<reference evidence="8" key="1">
    <citation type="journal article" date="2014" name="Int. J. Syst. Evol. Microbiol.">
        <title>Complete genome sequence of Corynebacterium casei LMG S-19264T (=DSM 44701T), isolated from a smear-ripened cheese.</title>
        <authorList>
            <consortium name="US DOE Joint Genome Institute (JGI-PGF)"/>
            <person name="Walter F."/>
            <person name="Albersmeier A."/>
            <person name="Kalinowski J."/>
            <person name="Ruckert C."/>
        </authorList>
    </citation>
    <scope>NUCLEOTIDE SEQUENCE</scope>
    <source>
        <strain evidence="8">CGMCC 1.12754</strain>
    </source>
</reference>
<feature type="transmembrane region" description="Helical" evidence="6">
    <location>
        <begin position="7"/>
        <end position="28"/>
    </location>
</feature>
<keyword evidence="3" id="KW-0560">Oxidoreductase</keyword>
<keyword evidence="6" id="KW-1133">Transmembrane helix</keyword>
<organism evidence="8 9">
    <name type="scientific">Virgibacillus oceani</name>
    <dbReference type="NCBI Taxonomy" id="1479511"/>
    <lineage>
        <taxon>Bacteria</taxon>
        <taxon>Bacillati</taxon>
        <taxon>Bacillota</taxon>
        <taxon>Bacilli</taxon>
        <taxon>Bacillales</taxon>
        <taxon>Bacillaceae</taxon>
        <taxon>Virgibacillus</taxon>
    </lineage>
</organism>
<name>A0A917GYE3_9BACI</name>
<dbReference type="InterPro" id="IPR036249">
    <property type="entry name" value="Thioredoxin-like_sf"/>
</dbReference>
<keyword evidence="6" id="KW-0472">Membrane</keyword>
<protein>
    <submittedName>
        <fullName evidence="8">Disulfide bond formation protein D</fullName>
    </submittedName>
</protein>
<evidence type="ECO:0000256" key="3">
    <source>
        <dbReference type="ARBA" id="ARBA00023002"/>
    </source>
</evidence>
<evidence type="ECO:0000259" key="7">
    <source>
        <dbReference type="PROSITE" id="PS51352"/>
    </source>
</evidence>
<dbReference type="GO" id="GO:0016491">
    <property type="term" value="F:oxidoreductase activity"/>
    <property type="evidence" value="ECO:0007669"/>
    <property type="project" value="UniProtKB-KW"/>
</dbReference>
<gene>
    <name evidence="8" type="primary">bdbD</name>
    <name evidence="8" type="ORF">GCM10011398_00840</name>
</gene>
<accession>A0A917GYE3</accession>
<keyword evidence="9" id="KW-1185">Reference proteome</keyword>
<evidence type="ECO:0000313" key="9">
    <source>
        <dbReference type="Proteomes" id="UP000622860"/>
    </source>
</evidence>
<keyword evidence="5" id="KW-0676">Redox-active center</keyword>
<keyword evidence="4" id="KW-1015">Disulfide bond</keyword>
<dbReference type="PANTHER" id="PTHR13887:SF14">
    <property type="entry name" value="DISULFIDE BOND FORMATION PROTEIN D"/>
    <property type="match status" value="1"/>
</dbReference>
<evidence type="ECO:0000256" key="1">
    <source>
        <dbReference type="ARBA" id="ARBA00005791"/>
    </source>
</evidence>
<evidence type="ECO:0000256" key="4">
    <source>
        <dbReference type="ARBA" id="ARBA00023157"/>
    </source>
</evidence>
<reference evidence="8" key="2">
    <citation type="submission" date="2020-09" db="EMBL/GenBank/DDBJ databases">
        <authorList>
            <person name="Sun Q."/>
            <person name="Zhou Y."/>
        </authorList>
    </citation>
    <scope>NUCLEOTIDE SEQUENCE</scope>
    <source>
        <strain evidence="8">CGMCC 1.12754</strain>
    </source>
</reference>
<keyword evidence="2" id="KW-0732">Signal</keyword>
<dbReference type="SUPFAM" id="SSF52833">
    <property type="entry name" value="Thioredoxin-like"/>
    <property type="match status" value="1"/>
</dbReference>
<dbReference type="PANTHER" id="PTHR13887">
    <property type="entry name" value="GLUTATHIONE S-TRANSFERASE KAPPA"/>
    <property type="match status" value="1"/>
</dbReference>
<evidence type="ECO:0000256" key="2">
    <source>
        <dbReference type="ARBA" id="ARBA00022729"/>
    </source>
</evidence>
<feature type="domain" description="Thioredoxin" evidence="7">
    <location>
        <begin position="32"/>
        <end position="223"/>
    </location>
</feature>
<keyword evidence="6" id="KW-0812">Transmembrane</keyword>
<proteinExistence type="inferred from homology"/>
<dbReference type="Proteomes" id="UP000622860">
    <property type="component" value="Unassembled WGS sequence"/>
</dbReference>
<comment type="caution">
    <text evidence="8">The sequence shown here is derived from an EMBL/GenBank/DDBJ whole genome shotgun (WGS) entry which is preliminary data.</text>
</comment>
<dbReference type="EMBL" id="BMFR01000001">
    <property type="protein sequence ID" value="GGG61382.1"/>
    <property type="molecule type" value="Genomic_DNA"/>
</dbReference>